<keyword evidence="1" id="KW-0812">Transmembrane</keyword>
<accession>E8M101</accession>
<feature type="transmembrane region" description="Helical" evidence="1">
    <location>
        <begin position="6"/>
        <end position="26"/>
    </location>
</feature>
<sequence>MTKQDVKKIVVVVIGAILSAYAIKFLKGNKLL</sequence>
<dbReference type="AlphaFoldDB" id="E8M101"/>
<reference evidence="2 3" key="1">
    <citation type="journal article" date="2012" name="Int. J. Syst. Evol. Microbiol.">
        <title>Vibrio caribbeanicus sp. nov., isolated from the marine sponge Scleritoderma cyanea.</title>
        <authorList>
            <person name="Hoffmann M."/>
            <person name="Monday S.R."/>
            <person name="Allard M.W."/>
            <person name="Strain E.A."/>
            <person name="Whittaker P."/>
            <person name="Naum M."/>
            <person name="McCarthy P.J."/>
            <person name="Lopez J.V."/>
            <person name="Fischer M."/>
            <person name="Brown E.W."/>
        </authorList>
    </citation>
    <scope>NUCLEOTIDE SEQUENCE [LARGE SCALE GENOMIC DNA]</scope>
    <source>
        <strain evidence="3">DSMZ 21326</strain>
    </source>
</reference>
<dbReference type="Proteomes" id="UP000006228">
    <property type="component" value="Unassembled WGS sequence"/>
</dbReference>
<evidence type="ECO:0000313" key="2">
    <source>
        <dbReference type="EMBL" id="EGA72387.1"/>
    </source>
</evidence>
<proteinExistence type="predicted"/>
<dbReference type="EMBL" id="AEVT01000002">
    <property type="protein sequence ID" value="EGA72387.1"/>
    <property type="molecule type" value="Genomic_DNA"/>
</dbReference>
<keyword evidence="1" id="KW-1133">Transmembrane helix</keyword>
<protein>
    <submittedName>
        <fullName evidence="2">Uncharacterized protein</fullName>
    </submittedName>
</protein>
<organism evidence="2 3">
    <name type="scientific">Vibrio sinaloensis DSM 21326</name>
    <dbReference type="NCBI Taxonomy" id="945550"/>
    <lineage>
        <taxon>Bacteria</taxon>
        <taxon>Pseudomonadati</taxon>
        <taxon>Pseudomonadota</taxon>
        <taxon>Gammaproteobacteria</taxon>
        <taxon>Vibrionales</taxon>
        <taxon>Vibrionaceae</taxon>
        <taxon>Vibrio</taxon>
        <taxon>Vibrio oreintalis group</taxon>
    </lineage>
</organism>
<gene>
    <name evidence="2" type="ORF">VISI1226_20635</name>
</gene>
<comment type="caution">
    <text evidence="2">The sequence shown here is derived from an EMBL/GenBank/DDBJ whole genome shotgun (WGS) entry which is preliminary data.</text>
</comment>
<keyword evidence="1" id="KW-0472">Membrane</keyword>
<evidence type="ECO:0000256" key="1">
    <source>
        <dbReference type="SAM" id="Phobius"/>
    </source>
</evidence>
<name>E8M101_PHOS4</name>
<evidence type="ECO:0000313" key="3">
    <source>
        <dbReference type="Proteomes" id="UP000006228"/>
    </source>
</evidence>